<organism evidence="2">
    <name type="scientific">Cladocopium goreaui</name>
    <dbReference type="NCBI Taxonomy" id="2562237"/>
    <lineage>
        <taxon>Eukaryota</taxon>
        <taxon>Sar</taxon>
        <taxon>Alveolata</taxon>
        <taxon>Dinophyceae</taxon>
        <taxon>Suessiales</taxon>
        <taxon>Symbiodiniaceae</taxon>
        <taxon>Cladocopium</taxon>
    </lineage>
</organism>
<sequence>MLRGFKRVGELESNEDRFEFLATLAKASMNLEKFRQALAVVNDMTEPEDKDDLRGLNLMRTQVYCHNGDLQKGLKAFNACIEGSSFQDAVKAWAACSRGLKQVNGWGVTKNTILKLAETEEEKKQLESIDKLCEFKDDVHKLQTTKTISDLRLWLLTGFLVFLLVVLISILYWFEQRNLARMEWRK</sequence>
<evidence type="ECO:0000256" key="1">
    <source>
        <dbReference type="SAM" id="Phobius"/>
    </source>
</evidence>
<name>A0A9P1G2G6_9DINO</name>
<feature type="transmembrane region" description="Helical" evidence="1">
    <location>
        <begin position="153"/>
        <end position="174"/>
    </location>
</feature>
<dbReference type="Proteomes" id="UP001152797">
    <property type="component" value="Unassembled WGS sequence"/>
</dbReference>
<evidence type="ECO:0000313" key="3">
    <source>
        <dbReference type="EMBL" id="CAL4784860.1"/>
    </source>
</evidence>
<protein>
    <submittedName>
        <fullName evidence="2">Uncharacterized protein</fullName>
    </submittedName>
</protein>
<gene>
    <name evidence="2" type="ORF">C1SCF055_LOCUS23921</name>
</gene>
<proteinExistence type="predicted"/>
<dbReference type="EMBL" id="CAMXCT020002347">
    <property type="protein sequence ID" value="CAL1150923.1"/>
    <property type="molecule type" value="Genomic_DNA"/>
</dbReference>
<dbReference type="OrthoDB" id="470030at2759"/>
<keyword evidence="4" id="KW-1185">Reference proteome</keyword>
<dbReference type="EMBL" id="CAMXCT030002347">
    <property type="protein sequence ID" value="CAL4784860.1"/>
    <property type="molecule type" value="Genomic_DNA"/>
</dbReference>
<keyword evidence="1" id="KW-1133">Transmembrane helix</keyword>
<dbReference type="AlphaFoldDB" id="A0A9P1G2G6"/>
<evidence type="ECO:0000313" key="4">
    <source>
        <dbReference type="Proteomes" id="UP001152797"/>
    </source>
</evidence>
<evidence type="ECO:0000313" key="2">
    <source>
        <dbReference type="EMBL" id="CAI3997548.1"/>
    </source>
</evidence>
<comment type="caution">
    <text evidence="2">The sequence shown here is derived from an EMBL/GenBank/DDBJ whole genome shotgun (WGS) entry which is preliminary data.</text>
</comment>
<reference evidence="3 4" key="2">
    <citation type="submission" date="2024-05" db="EMBL/GenBank/DDBJ databases">
        <authorList>
            <person name="Chen Y."/>
            <person name="Shah S."/>
            <person name="Dougan E. K."/>
            <person name="Thang M."/>
            <person name="Chan C."/>
        </authorList>
    </citation>
    <scope>NUCLEOTIDE SEQUENCE [LARGE SCALE GENOMIC DNA]</scope>
</reference>
<dbReference type="EMBL" id="CAMXCT010002347">
    <property type="protein sequence ID" value="CAI3997548.1"/>
    <property type="molecule type" value="Genomic_DNA"/>
</dbReference>
<keyword evidence="1" id="KW-0812">Transmembrane</keyword>
<keyword evidence="1" id="KW-0472">Membrane</keyword>
<reference evidence="2" key="1">
    <citation type="submission" date="2022-10" db="EMBL/GenBank/DDBJ databases">
        <authorList>
            <person name="Chen Y."/>
            <person name="Dougan E. K."/>
            <person name="Chan C."/>
            <person name="Rhodes N."/>
            <person name="Thang M."/>
        </authorList>
    </citation>
    <scope>NUCLEOTIDE SEQUENCE</scope>
</reference>
<accession>A0A9P1G2G6</accession>